<dbReference type="Gene3D" id="3.90.770.10">
    <property type="entry name" value="3-hydroxy-3-methylglutaryl-coenzyme A Reductase, Chain A, domain 2"/>
    <property type="match status" value="2"/>
</dbReference>
<comment type="caution">
    <text evidence="3">The sequence shown here is derived from an EMBL/GenBank/DDBJ whole genome shotgun (WGS) entry which is preliminary data.</text>
</comment>
<dbReference type="InterPro" id="IPR009029">
    <property type="entry name" value="HMG_CoA_Rdtase_sub-bd_dom_sf"/>
</dbReference>
<evidence type="ECO:0000256" key="2">
    <source>
        <dbReference type="ARBA" id="ARBA00023002"/>
    </source>
</evidence>
<accession>A0A7V5PPI3</accession>
<dbReference type="SUPFAM" id="SSF55035">
    <property type="entry name" value="NAD-binding domain of HMG-CoA reductase"/>
    <property type="match status" value="1"/>
</dbReference>
<dbReference type="PROSITE" id="PS50065">
    <property type="entry name" value="HMG_COA_REDUCTASE_4"/>
    <property type="match status" value="1"/>
</dbReference>
<dbReference type="InterPro" id="IPR009023">
    <property type="entry name" value="HMG_CoA_Rdtase_NAD(P)-bd_sf"/>
</dbReference>
<dbReference type="PANTHER" id="PTHR10572">
    <property type="entry name" value="3-HYDROXY-3-METHYLGLUTARYL-COENZYME A REDUCTASE"/>
    <property type="match status" value="1"/>
</dbReference>
<keyword evidence="2" id="KW-0560">Oxidoreductase</keyword>
<reference evidence="3" key="1">
    <citation type="journal article" date="2020" name="mSystems">
        <title>Genome- and Community-Level Interaction Insights into Carbon Utilization and Element Cycling Functions of Hydrothermarchaeota in Hydrothermal Sediment.</title>
        <authorList>
            <person name="Zhou Z."/>
            <person name="Liu Y."/>
            <person name="Xu W."/>
            <person name="Pan J."/>
            <person name="Luo Z.H."/>
            <person name="Li M."/>
        </authorList>
    </citation>
    <scope>NUCLEOTIDE SEQUENCE [LARGE SCALE GENOMIC DNA]</scope>
    <source>
        <strain evidence="3">HyVt-527</strain>
    </source>
</reference>
<dbReference type="InterPro" id="IPR023076">
    <property type="entry name" value="HMG_CoA_Rdtase_CS"/>
</dbReference>
<gene>
    <name evidence="3" type="ORF">ENJ89_06765</name>
</gene>
<dbReference type="PROSITE" id="PS00066">
    <property type="entry name" value="HMG_COA_REDUCTASE_1"/>
    <property type="match status" value="1"/>
</dbReference>
<dbReference type="Pfam" id="PF00368">
    <property type="entry name" value="HMG-CoA_red"/>
    <property type="match status" value="1"/>
</dbReference>
<name>A0A7V5PPI3_CALAY</name>
<proteinExistence type="inferred from homology"/>
<protein>
    <submittedName>
        <fullName evidence="3">Hydroxymethylglutaryl-CoA reductase</fullName>
    </submittedName>
</protein>
<dbReference type="Proteomes" id="UP000886124">
    <property type="component" value="Unassembled WGS sequence"/>
</dbReference>
<evidence type="ECO:0000313" key="3">
    <source>
        <dbReference type="EMBL" id="HHJ52879.1"/>
    </source>
</evidence>
<feature type="non-terminal residue" evidence="3">
    <location>
        <position position="263"/>
    </location>
</feature>
<evidence type="ECO:0000256" key="1">
    <source>
        <dbReference type="ARBA" id="ARBA00007661"/>
    </source>
</evidence>
<comment type="similarity">
    <text evidence="1">Belongs to the HMG-CoA reductase family.</text>
</comment>
<dbReference type="InterPro" id="IPR002202">
    <property type="entry name" value="HMG_CoA_Rdtase"/>
</dbReference>
<sequence length="263" mass="28603">MLNSRISGFYKRNVQERLRILTDKGFLTAEQYEKLRSLQALITAEDADKIIENVIGVFGLPVGLGLNFLINGKDYIIPMVVEEPSIVAAVSSAAKTVRQAGGFKSESTDPILIGQIQVVDIKNTSRAKQAVIQNKEEILSLANNLHPKLVARGGGAKDVEVRILSQKSRRGDMLIVHLLVDVRDAMGANLVNSMCEGVASLIEKITGGKVFLRILSNLADRSLVRAECEIPTDLLASNGYSGEEVRDGIILASEFAQADPYRA</sequence>
<dbReference type="AlphaFoldDB" id="A0A7V5PPI3"/>
<dbReference type="PANTHER" id="PTHR10572:SF24">
    <property type="entry name" value="3-HYDROXY-3-METHYLGLUTARYL-COENZYME A REDUCTASE"/>
    <property type="match status" value="1"/>
</dbReference>
<organism evidence="3">
    <name type="scientific">Caldithrix abyssi</name>
    <dbReference type="NCBI Taxonomy" id="187145"/>
    <lineage>
        <taxon>Bacteria</taxon>
        <taxon>Pseudomonadati</taxon>
        <taxon>Calditrichota</taxon>
        <taxon>Calditrichia</taxon>
        <taxon>Calditrichales</taxon>
        <taxon>Calditrichaceae</taxon>
        <taxon>Caldithrix</taxon>
    </lineage>
</organism>
<dbReference type="EMBL" id="DROD01000452">
    <property type="protein sequence ID" value="HHJ52879.1"/>
    <property type="molecule type" value="Genomic_DNA"/>
</dbReference>
<dbReference type="GO" id="GO:0004420">
    <property type="term" value="F:hydroxymethylglutaryl-CoA reductase (NADPH) activity"/>
    <property type="evidence" value="ECO:0007669"/>
    <property type="project" value="InterPro"/>
</dbReference>
<dbReference type="InterPro" id="IPR023074">
    <property type="entry name" value="HMG_CoA_Rdtase_cat_sf"/>
</dbReference>
<dbReference type="SUPFAM" id="SSF56542">
    <property type="entry name" value="Substrate-binding domain of HMG-CoA reductase"/>
    <property type="match status" value="1"/>
</dbReference>
<dbReference type="GO" id="GO:0015936">
    <property type="term" value="P:coenzyme A metabolic process"/>
    <property type="evidence" value="ECO:0007669"/>
    <property type="project" value="InterPro"/>
</dbReference>